<dbReference type="AlphaFoldDB" id="A0A914CYP4"/>
<keyword evidence="2" id="KW-0378">Hydrolase</keyword>
<evidence type="ECO:0000259" key="4">
    <source>
        <dbReference type="Pfam" id="PF20789"/>
    </source>
</evidence>
<dbReference type="GO" id="GO:0009062">
    <property type="term" value="P:fatty acid catabolic process"/>
    <property type="evidence" value="ECO:0007669"/>
    <property type="project" value="TreeGrafter"/>
</dbReference>
<dbReference type="InterPro" id="IPR049449">
    <property type="entry name" value="TesB_ACOT8-like_N"/>
</dbReference>
<dbReference type="PANTHER" id="PTHR11066">
    <property type="entry name" value="ACYL-COA THIOESTERASE"/>
    <property type="match status" value="1"/>
</dbReference>
<dbReference type="InterPro" id="IPR029069">
    <property type="entry name" value="HotDog_dom_sf"/>
</dbReference>
<dbReference type="Gene3D" id="2.40.160.210">
    <property type="entry name" value="Acyl-CoA thioesterase, double hotdog domain"/>
    <property type="match status" value="1"/>
</dbReference>
<dbReference type="GO" id="GO:0005782">
    <property type="term" value="C:peroxisomal matrix"/>
    <property type="evidence" value="ECO:0007669"/>
    <property type="project" value="UniProtKB-SubCell"/>
</dbReference>
<name>A0A914CYP4_9BILA</name>
<dbReference type="GO" id="GO:0047617">
    <property type="term" value="F:fatty acyl-CoA hydrolase activity"/>
    <property type="evidence" value="ECO:0007669"/>
    <property type="project" value="InterPro"/>
</dbReference>
<dbReference type="Pfam" id="PF20789">
    <property type="entry name" value="4HBT_3C"/>
    <property type="match status" value="1"/>
</dbReference>
<keyword evidence="5" id="KW-1185">Reference proteome</keyword>
<dbReference type="SUPFAM" id="SSF54637">
    <property type="entry name" value="Thioesterase/thiol ester dehydrase-isomerase"/>
    <property type="match status" value="2"/>
</dbReference>
<protein>
    <submittedName>
        <fullName evidence="6">Acyl-CoA thioesterase II</fullName>
    </submittedName>
</protein>
<feature type="domain" description="Acyl-CoA thioesterase-like C-terminal" evidence="4">
    <location>
        <begin position="240"/>
        <end position="318"/>
    </location>
</feature>
<dbReference type="PANTHER" id="PTHR11066:SF34">
    <property type="entry name" value="ACYL-COENZYME A THIOESTERASE 8"/>
    <property type="match status" value="1"/>
</dbReference>
<dbReference type="Pfam" id="PF13622">
    <property type="entry name" value="4HBT_3"/>
    <property type="match status" value="1"/>
</dbReference>
<dbReference type="WBParaSite" id="ACRNAN_scaffold1577.g19370.t1">
    <property type="protein sequence ID" value="ACRNAN_scaffold1577.g19370.t1"/>
    <property type="gene ID" value="ACRNAN_scaffold1577.g19370"/>
</dbReference>
<dbReference type="GO" id="GO:0006637">
    <property type="term" value="P:acyl-CoA metabolic process"/>
    <property type="evidence" value="ECO:0007669"/>
    <property type="project" value="InterPro"/>
</dbReference>
<dbReference type="CDD" id="cd03445">
    <property type="entry name" value="Thioesterase_II_repeat2"/>
    <property type="match status" value="1"/>
</dbReference>
<dbReference type="InterPro" id="IPR049450">
    <property type="entry name" value="ACOT8-like_C"/>
</dbReference>
<evidence type="ECO:0000256" key="2">
    <source>
        <dbReference type="ARBA" id="ARBA00022801"/>
    </source>
</evidence>
<accession>A0A914CYP4</accession>
<sequence>MTLPILCLKFLRSFSALSYSRQLHHIKAMTKSDISSRLIHDLKPMAKPDLAAQYLQKLFEFEEINQDHFRANYLGPPALMTSSVYGGLLFAQALAVAEQTVSDIFLPHATHSFFILNVTADKPVDYHVQRIRDGRSFCTRFVTAHQEDKIVFSIQLSFHIKEETSIEHQIKMPEVPAPESLKNTWDLANEFIDLGKQGKLTLAPFQKVDMKGKLREEPTCLFEIRPTDPEKTFALKEWKPESIYYWVKSRIPLSDSRTQHRHMAAYITDASLVGAANRPHMSHGYIPSMLFSLDHSVWFHDDDFRADEWLLYENYSPMA</sequence>
<evidence type="ECO:0000313" key="5">
    <source>
        <dbReference type="Proteomes" id="UP000887540"/>
    </source>
</evidence>
<evidence type="ECO:0000259" key="3">
    <source>
        <dbReference type="Pfam" id="PF13622"/>
    </source>
</evidence>
<evidence type="ECO:0000313" key="6">
    <source>
        <dbReference type="WBParaSite" id="ACRNAN_scaffold1577.g19370.t1"/>
    </source>
</evidence>
<dbReference type="Proteomes" id="UP000887540">
    <property type="component" value="Unplaced"/>
</dbReference>
<reference evidence="6" key="1">
    <citation type="submission" date="2022-11" db="UniProtKB">
        <authorList>
            <consortium name="WormBaseParasite"/>
        </authorList>
    </citation>
    <scope>IDENTIFICATION</scope>
</reference>
<dbReference type="CDD" id="cd03444">
    <property type="entry name" value="Thioesterase_II_repeat1"/>
    <property type="match status" value="1"/>
</dbReference>
<comment type="similarity">
    <text evidence="1">Belongs to the C/M/P thioester hydrolase family.</text>
</comment>
<proteinExistence type="inferred from homology"/>
<organism evidence="5 6">
    <name type="scientific">Acrobeloides nanus</name>
    <dbReference type="NCBI Taxonomy" id="290746"/>
    <lineage>
        <taxon>Eukaryota</taxon>
        <taxon>Metazoa</taxon>
        <taxon>Ecdysozoa</taxon>
        <taxon>Nematoda</taxon>
        <taxon>Chromadorea</taxon>
        <taxon>Rhabditida</taxon>
        <taxon>Tylenchina</taxon>
        <taxon>Cephalobomorpha</taxon>
        <taxon>Cephaloboidea</taxon>
        <taxon>Cephalobidae</taxon>
        <taxon>Acrobeloides</taxon>
    </lineage>
</organism>
<dbReference type="InterPro" id="IPR003703">
    <property type="entry name" value="Acyl_CoA_thio"/>
</dbReference>
<feature type="domain" description="Acyl-CoA thioesterase-like N-terminal HotDog" evidence="3">
    <location>
        <begin position="82"/>
        <end position="159"/>
    </location>
</feature>
<dbReference type="InterPro" id="IPR042171">
    <property type="entry name" value="Acyl-CoA_hotdog"/>
</dbReference>
<evidence type="ECO:0000256" key="1">
    <source>
        <dbReference type="ARBA" id="ARBA00006538"/>
    </source>
</evidence>